<dbReference type="InterPro" id="IPR011333">
    <property type="entry name" value="SKP1/BTB/POZ_sf"/>
</dbReference>
<evidence type="ECO:0000313" key="4">
    <source>
        <dbReference type="Proteomes" id="UP000007431"/>
    </source>
</evidence>
<name>D8PYW1_SCHCM</name>
<dbReference type="InParanoid" id="D8PYW1"/>
<sequence>MDLSSAAHDVSAHNLPSPSPGPPSNKRRRIESDDAGDTSTQATRHPRFWYHDGSIVLHVENTLFRVHQSVISLHSEVFADMLAVPQPVGEDQLEGCHIVRLHDDTALDWEKLLVVLYDALHLEKFQPPKDHTRAIIAFLPGLLRISTKYRFRAFRQKAISILTTLFSSDLPPEDACKWRPSFAIEVIQIAREVNILEVLPYAYLCLTDALKDSDDIYKLPQLDWMDKAAALSGMIGVAQEQAKHMFPFVFNRQPAPGCNGVGPTGGACVLLHFKRVRDQPHKTWWFYPVQWGKMGVCQACEAPMRSTYQEGRAKVWEMLPKLFCLAESWEDLKRIQN</sequence>
<dbReference type="OMA" id="DISWRDK"/>
<feature type="non-terminal residue" evidence="3">
    <location>
        <position position="337"/>
    </location>
</feature>
<dbReference type="AlphaFoldDB" id="D8PYW1"/>
<dbReference type="HOGENOM" id="CLU_033082_3_2_1"/>
<evidence type="ECO:0000313" key="3">
    <source>
        <dbReference type="EMBL" id="EFI99326.1"/>
    </source>
</evidence>
<dbReference type="Gene3D" id="3.30.710.10">
    <property type="entry name" value="Potassium Channel Kv1.1, Chain A"/>
    <property type="match status" value="1"/>
</dbReference>
<dbReference type="GeneID" id="9585276"/>
<dbReference type="InterPro" id="IPR000210">
    <property type="entry name" value="BTB/POZ_dom"/>
</dbReference>
<dbReference type="OrthoDB" id="3218112at2759"/>
<feature type="region of interest" description="Disordered" evidence="1">
    <location>
        <begin position="1"/>
        <end position="43"/>
    </location>
</feature>
<evidence type="ECO:0000256" key="1">
    <source>
        <dbReference type="SAM" id="MobiDB-lite"/>
    </source>
</evidence>
<dbReference type="KEGG" id="scm:SCHCO_01149894"/>
<dbReference type="SUPFAM" id="SSF54695">
    <property type="entry name" value="POZ domain"/>
    <property type="match status" value="1"/>
</dbReference>
<feature type="domain" description="BTB" evidence="2">
    <location>
        <begin position="53"/>
        <end position="118"/>
    </location>
</feature>
<reference evidence="3 4" key="1">
    <citation type="journal article" date="2010" name="Nat. Biotechnol.">
        <title>Genome sequence of the model mushroom Schizophyllum commune.</title>
        <authorList>
            <person name="Ohm R.A."/>
            <person name="de Jong J.F."/>
            <person name="Lugones L.G."/>
            <person name="Aerts A."/>
            <person name="Kothe E."/>
            <person name="Stajich J.E."/>
            <person name="de Vries R.P."/>
            <person name="Record E."/>
            <person name="Levasseur A."/>
            <person name="Baker S.E."/>
            <person name="Bartholomew K.A."/>
            <person name="Coutinho P.M."/>
            <person name="Erdmann S."/>
            <person name="Fowler T.J."/>
            <person name="Gathman A.C."/>
            <person name="Lombard V."/>
            <person name="Henrissat B."/>
            <person name="Knabe N."/>
            <person name="Kuees U."/>
            <person name="Lilly W.W."/>
            <person name="Lindquist E."/>
            <person name="Lucas S."/>
            <person name="Magnuson J.K."/>
            <person name="Piumi F."/>
            <person name="Raudaskoski M."/>
            <person name="Salamov A."/>
            <person name="Schmutz J."/>
            <person name="Schwarze F.W.M.R."/>
            <person name="vanKuyk P.A."/>
            <person name="Horton J.S."/>
            <person name="Grigoriev I.V."/>
            <person name="Woesten H.A.B."/>
        </authorList>
    </citation>
    <scope>NUCLEOTIDE SEQUENCE [LARGE SCALE GENOMIC DNA]</scope>
    <source>
        <strain evidence="4">H4-8 / FGSC 9210</strain>
    </source>
</reference>
<evidence type="ECO:0000259" key="2">
    <source>
        <dbReference type="PROSITE" id="PS50097"/>
    </source>
</evidence>
<dbReference type="PROSITE" id="PS50097">
    <property type="entry name" value="BTB"/>
    <property type="match status" value="1"/>
</dbReference>
<keyword evidence="4" id="KW-1185">Reference proteome</keyword>
<dbReference type="VEuPathDB" id="FungiDB:SCHCODRAFT_01149894"/>
<protein>
    <recommendedName>
        <fullName evidence="2">BTB domain-containing protein</fullName>
    </recommendedName>
</protein>
<gene>
    <name evidence="3" type="ORF">SCHCODRAFT_75071</name>
</gene>
<organism evidence="4">
    <name type="scientific">Schizophyllum commune (strain H4-8 / FGSC 9210)</name>
    <name type="common">Split gill fungus</name>
    <dbReference type="NCBI Taxonomy" id="578458"/>
    <lineage>
        <taxon>Eukaryota</taxon>
        <taxon>Fungi</taxon>
        <taxon>Dikarya</taxon>
        <taxon>Basidiomycota</taxon>
        <taxon>Agaricomycotina</taxon>
        <taxon>Agaricomycetes</taxon>
        <taxon>Agaricomycetidae</taxon>
        <taxon>Agaricales</taxon>
        <taxon>Schizophyllaceae</taxon>
        <taxon>Schizophyllum</taxon>
    </lineage>
</organism>
<dbReference type="EMBL" id="GL377304">
    <property type="protein sequence ID" value="EFI99326.1"/>
    <property type="molecule type" value="Genomic_DNA"/>
</dbReference>
<dbReference type="eggNOG" id="ENOG502R0UP">
    <property type="taxonomic scope" value="Eukaryota"/>
</dbReference>
<proteinExistence type="predicted"/>
<accession>D8PYW1</accession>
<dbReference type="Proteomes" id="UP000007431">
    <property type="component" value="Unassembled WGS sequence"/>
</dbReference>